<reference evidence="1 2" key="1">
    <citation type="journal article" date="2012" name="Virol. J.">
        <title>Molecular characterization of totiviruses in Xanthophyllomyces dendrorhous.</title>
        <authorList>
            <person name="Baeza M."/>
            <person name="Bravo N."/>
            <person name="Sanhueza M."/>
            <person name="Flores O."/>
            <person name="Villarreal P."/>
            <person name="Cifuentes V."/>
        </authorList>
    </citation>
    <scope>NUCLEOTIDE SEQUENCE [LARGE SCALE GENOMIC DNA]</scope>
</reference>
<organism evidence="1 2">
    <name type="scientific">Xanthophyllomyces dendrorhous virus L1B</name>
    <dbReference type="NCBI Taxonomy" id="1167691"/>
    <lineage>
        <taxon>Viruses</taxon>
        <taxon>Riboviria</taxon>
        <taxon>Orthornavirae</taxon>
        <taxon>Duplornaviricota</taxon>
        <taxon>Chrymotiviricetes</taxon>
        <taxon>Ghabrivirales</taxon>
        <taxon>Alphatotivirineae</taxon>
        <taxon>Orthototiviridae</taxon>
        <taxon>Totivirus</taxon>
        <taxon>Totivirus go</taxon>
    </lineage>
</organism>
<accession>H9XW61</accession>
<dbReference type="GeneID" id="37618956"/>
<dbReference type="Gene3D" id="3.90.1840.10">
    <property type="entry name" value="Major capsid protein"/>
    <property type="match status" value="1"/>
</dbReference>
<dbReference type="Proteomes" id="UP000232647">
    <property type="component" value="Segment"/>
</dbReference>
<dbReference type="KEGG" id="vg:37618956"/>
<gene>
    <name evidence="1" type="primary">CP</name>
</gene>
<dbReference type="InterPro" id="IPR036332">
    <property type="entry name" value="Major_coat_LA-virus_sf"/>
</dbReference>
<keyword evidence="2" id="KW-1185">Reference proteome</keyword>
<dbReference type="SUPFAM" id="SSF82856">
    <property type="entry name" value="L-A virus major coat protein"/>
    <property type="match status" value="1"/>
</dbReference>
<evidence type="ECO:0000313" key="2">
    <source>
        <dbReference type="Proteomes" id="UP000232647"/>
    </source>
</evidence>
<proteinExistence type="predicted"/>
<name>H9XW61_9VIRU</name>
<sequence length="683" mass="76216">MLTEYVNSIVRLGNGGAFEPTLGDGRFTMVNKTRAVMELGGVKYASNLELATHFQVAKAKFDVIKPVARSNFYGYNKKFIDESGVYDPLRAIDEYSRTVPGMRLGRDDLRALSLTDNKTDSQEAYIYNMLVSWLKARLYVDMKGSDNKFTVKYSSFKDTHVGYDINDSYGIESVEVNLGPPNPTGEAAISLEFRDTNNFWSKPYVLKYSNNSMEQGSFYLAHVLGSNGTSGLSADIQIDALDFNELLLDPVGSFPTGAFNIFADFWAKPNVIWLWIMDYVRLNRVEQEFASAFELLGALATQPLPSYHESILWSKSRTVVNMSKFSPTRARVPANLTGEPNVHDLNAQQFTFDEEKSPAGFITASAVLNYAFWIGIYGMVSNFAEDCSDWTDAFISSDAELGILSTVEARPAMISLVTGKETNSCFSNNCFLTYDLSGMYGVKQLIVDEKIDPNHPGVILFDTVPAFVSGSLLMGAVATDYPVLKHLEPHQHIKVERDGLLGAREAAMLANSYRLFGNDVIIEHFRSAEVYPTYANSEECVIATYELFGRTRTFDIMRVSSSYKRTGRTYEIPDATHVRTYGECKLTMDMPVLAVCGWKQRKTVHRPKMMLDSRRVATKFMVGATSGFEKTRFAVYNRRNVMAQGFHEAKAEMAPALPLVRGSAVSTAPIEPVQEQEPANAVE</sequence>
<dbReference type="RefSeq" id="YP_009507834.1">
    <property type="nucleotide sequence ID" value="NC_038699.1"/>
</dbReference>
<dbReference type="OrthoDB" id="11332at10239"/>
<dbReference type="EMBL" id="JN997473">
    <property type="protein sequence ID" value="AFH09413.1"/>
    <property type="molecule type" value="Genomic_RNA"/>
</dbReference>
<protein>
    <submittedName>
        <fullName evidence="1">Capsid protein</fullName>
    </submittedName>
</protein>
<evidence type="ECO:0000313" key="1">
    <source>
        <dbReference type="EMBL" id="AFH09413.1"/>
    </source>
</evidence>